<dbReference type="AlphaFoldDB" id="A0A9J5W195"/>
<protein>
    <submittedName>
        <fullName evidence="4">Uncharacterized protein</fullName>
    </submittedName>
</protein>
<dbReference type="EMBL" id="JACXVP010000012">
    <property type="protein sequence ID" value="KAG5569193.1"/>
    <property type="molecule type" value="Genomic_DNA"/>
</dbReference>
<keyword evidence="2" id="KW-0677">Repeat</keyword>
<feature type="repeat" description="WD" evidence="3">
    <location>
        <begin position="325"/>
        <end position="354"/>
    </location>
</feature>
<dbReference type="SUPFAM" id="SSF50978">
    <property type="entry name" value="WD40 repeat-like"/>
    <property type="match status" value="1"/>
</dbReference>
<dbReference type="PROSITE" id="PS50082">
    <property type="entry name" value="WD_REPEATS_2"/>
    <property type="match status" value="4"/>
</dbReference>
<dbReference type="PANTHER" id="PTHR44376:SF19">
    <property type="entry name" value="WD-REPEAT PROTEIN"/>
    <property type="match status" value="1"/>
</dbReference>
<dbReference type="InterPro" id="IPR019775">
    <property type="entry name" value="WD40_repeat_CS"/>
</dbReference>
<evidence type="ECO:0000313" key="4">
    <source>
        <dbReference type="EMBL" id="KAG5569193.1"/>
    </source>
</evidence>
<dbReference type="InterPro" id="IPR015943">
    <property type="entry name" value="WD40/YVTN_repeat-like_dom_sf"/>
</dbReference>
<gene>
    <name evidence="4" type="ORF">H5410_058959</name>
</gene>
<evidence type="ECO:0000256" key="3">
    <source>
        <dbReference type="PROSITE-ProRule" id="PRU00221"/>
    </source>
</evidence>
<evidence type="ECO:0000256" key="2">
    <source>
        <dbReference type="ARBA" id="ARBA00022737"/>
    </source>
</evidence>
<reference evidence="4 5" key="1">
    <citation type="submission" date="2020-09" db="EMBL/GenBank/DDBJ databases">
        <title>De no assembly of potato wild relative species, Solanum commersonii.</title>
        <authorList>
            <person name="Cho K."/>
        </authorList>
    </citation>
    <scope>NUCLEOTIDE SEQUENCE [LARGE SCALE GENOMIC DNA]</scope>
    <source>
        <strain evidence="4">LZ3.2</strain>
        <tissue evidence="4">Leaf</tissue>
    </source>
</reference>
<feature type="repeat" description="WD" evidence="3">
    <location>
        <begin position="354"/>
        <end position="395"/>
    </location>
</feature>
<organism evidence="4 5">
    <name type="scientific">Solanum commersonii</name>
    <name type="common">Commerson's wild potato</name>
    <name type="synonym">Commerson's nightshade</name>
    <dbReference type="NCBI Taxonomy" id="4109"/>
    <lineage>
        <taxon>Eukaryota</taxon>
        <taxon>Viridiplantae</taxon>
        <taxon>Streptophyta</taxon>
        <taxon>Embryophyta</taxon>
        <taxon>Tracheophyta</taxon>
        <taxon>Spermatophyta</taxon>
        <taxon>Magnoliopsida</taxon>
        <taxon>eudicotyledons</taxon>
        <taxon>Gunneridae</taxon>
        <taxon>Pentapetalae</taxon>
        <taxon>asterids</taxon>
        <taxon>lamiids</taxon>
        <taxon>Solanales</taxon>
        <taxon>Solanaceae</taxon>
        <taxon>Solanoideae</taxon>
        <taxon>Solaneae</taxon>
        <taxon>Solanum</taxon>
    </lineage>
</organism>
<dbReference type="InterPro" id="IPR006594">
    <property type="entry name" value="LisH"/>
</dbReference>
<dbReference type="PROSITE" id="PS50896">
    <property type="entry name" value="LISH"/>
    <property type="match status" value="1"/>
</dbReference>
<dbReference type="Gene3D" id="2.130.10.10">
    <property type="entry name" value="YVTN repeat-like/Quinoprotein amine dehydrogenase"/>
    <property type="match status" value="2"/>
</dbReference>
<keyword evidence="5" id="KW-1185">Reference proteome</keyword>
<dbReference type="PRINTS" id="PR00320">
    <property type="entry name" value="GPROTEINBRPT"/>
</dbReference>
<dbReference type="OrthoDB" id="47802at2759"/>
<dbReference type="InterPro" id="IPR001680">
    <property type="entry name" value="WD40_rpt"/>
</dbReference>
<dbReference type="Pfam" id="PF00400">
    <property type="entry name" value="WD40"/>
    <property type="match status" value="5"/>
</dbReference>
<sequence length="595" mass="67314">MANLEAQRLLDQVILDYMFIKGLHETRETFRREVFANQNFYAVNSSQEAFLQIWWNKFYETYNFVYPNVPMLNVESVDKVSLVVKNVVSNNVHTHQLNASDDHTMENTSNNVMDITLSPDMLEWLEKEPILEASERMNEMNEIDFEGPANALLASPELIDAGNNTSIQQAFHQEWPSNVTMHIQAVSSPRQVVLPEGAVEYYYGNKLYHALTSDGDHFLPSHIEGGNDAGVFGDKNQRNSWNELAEQQTMDSPKRILRREGKQPMVETGRKRKSPLSSLGLVEKEIGGRSNSIVVSTQKDKPKGFFLKNIHNYRATNIELLCCHFNTQGEFLAIGGHDNKVMIWNLGNNDFSRREGHSQDITDIRFRPNSTMFATSSLDKTVKIWDAAEPTQTYRNLEGHHGHVMSVDYHPTMVDLLSSCDHNNEIRLWNVNGGDCMLSLKGGSGQVRFQPQLGSLLASSTNNIINIFDIETQTIQKTLQGHDGNILSICWDITGKYIASVSEDSARIWSIREGMWIFELLSGVNKFQSCIYHPGQILALVIGSNKFLELWNPMCKANITSSYRAHDGIISSLAGLRGKGIIASVSHDRWIKIWS</sequence>
<feature type="repeat" description="WD" evidence="3">
    <location>
        <begin position="563"/>
        <end position="595"/>
    </location>
</feature>
<evidence type="ECO:0000256" key="1">
    <source>
        <dbReference type="ARBA" id="ARBA00022574"/>
    </source>
</evidence>
<dbReference type="InterPro" id="IPR036322">
    <property type="entry name" value="WD40_repeat_dom_sf"/>
</dbReference>
<dbReference type="PANTHER" id="PTHR44376">
    <property type="entry name" value="TRANSCRIPTIONAL REGULATOR OF FILAMENTOUS GROWTH FLO8"/>
    <property type="match status" value="1"/>
</dbReference>
<dbReference type="Proteomes" id="UP000824120">
    <property type="component" value="Chromosome 12"/>
</dbReference>
<dbReference type="SMART" id="SM00320">
    <property type="entry name" value="WD40"/>
    <property type="match status" value="6"/>
</dbReference>
<dbReference type="PROSITE" id="PS50294">
    <property type="entry name" value="WD_REPEATS_REGION"/>
    <property type="match status" value="3"/>
</dbReference>
<feature type="repeat" description="WD" evidence="3">
    <location>
        <begin position="397"/>
        <end position="439"/>
    </location>
</feature>
<name>A0A9J5W195_SOLCO</name>
<dbReference type="PROSITE" id="PS00678">
    <property type="entry name" value="WD_REPEATS_1"/>
    <property type="match status" value="2"/>
</dbReference>
<keyword evidence="1 3" id="KW-0853">WD repeat</keyword>
<dbReference type="InterPro" id="IPR020472">
    <property type="entry name" value="WD40_PAC1"/>
</dbReference>
<dbReference type="GO" id="GO:0003714">
    <property type="term" value="F:transcription corepressor activity"/>
    <property type="evidence" value="ECO:0007669"/>
    <property type="project" value="InterPro"/>
</dbReference>
<proteinExistence type="predicted"/>
<evidence type="ECO:0000313" key="5">
    <source>
        <dbReference type="Proteomes" id="UP000824120"/>
    </source>
</evidence>
<comment type="caution">
    <text evidence="4">The sequence shown here is derived from an EMBL/GenBank/DDBJ whole genome shotgun (WGS) entry which is preliminary data.</text>
</comment>
<dbReference type="InterPro" id="IPR044716">
    <property type="entry name" value="LEUNIG-like"/>
</dbReference>
<accession>A0A9J5W195</accession>
<dbReference type="CDD" id="cd00200">
    <property type="entry name" value="WD40"/>
    <property type="match status" value="1"/>
</dbReference>